<evidence type="ECO:0000313" key="1">
    <source>
        <dbReference type="EMBL" id="RCX10693.1"/>
    </source>
</evidence>
<dbReference type="Gene3D" id="2.60.120.200">
    <property type="match status" value="1"/>
</dbReference>
<keyword evidence="2" id="KW-1185">Reference proteome</keyword>
<sequence>MACNKSYRDMIIADGAAYFWDFNDQPAATAAPTVPTVGGVALNVFGSPSAQPFTGDTKALMLNGSSQCAGINQPLINNTNCSIEEWIKTSSKYGGIFGANNSGNNQTPTAYDKHCYLNSAGNIVFGVYSGGKRSDTSITNVCDNEHHHVVLSFSNNSTTLYIDGATEKTINYVSSDSGKYPVFGYVYASTWSGYVSPWLNGLLACPAIYNFAMTPEMAMRHYQMGMQCL</sequence>
<accession>A0A369ANR3</accession>
<dbReference type="Pfam" id="PF13385">
    <property type="entry name" value="Laminin_G_3"/>
    <property type="match status" value="1"/>
</dbReference>
<comment type="caution">
    <text evidence="1">The sequence shown here is derived from an EMBL/GenBank/DDBJ whole genome shotgun (WGS) entry which is preliminary data.</text>
</comment>
<dbReference type="SUPFAM" id="SSF49899">
    <property type="entry name" value="Concanavalin A-like lectins/glucanases"/>
    <property type="match status" value="1"/>
</dbReference>
<dbReference type="RefSeq" id="WP_158636967.1">
    <property type="nucleotide sequence ID" value="NZ_QPJU01000002.1"/>
</dbReference>
<name>A0A369ANR3_9BURK</name>
<dbReference type="GO" id="GO:0030246">
    <property type="term" value="F:carbohydrate binding"/>
    <property type="evidence" value="ECO:0007669"/>
    <property type="project" value="UniProtKB-KW"/>
</dbReference>
<organism evidence="1 2">
    <name type="scientific">Extensimonas vulgaris</name>
    <dbReference type="NCBI Taxonomy" id="1031594"/>
    <lineage>
        <taxon>Bacteria</taxon>
        <taxon>Pseudomonadati</taxon>
        <taxon>Pseudomonadota</taxon>
        <taxon>Betaproteobacteria</taxon>
        <taxon>Burkholderiales</taxon>
        <taxon>Comamonadaceae</taxon>
        <taxon>Extensimonas</taxon>
    </lineage>
</organism>
<dbReference type="InterPro" id="IPR013320">
    <property type="entry name" value="ConA-like_dom_sf"/>
</dbReference>
<gene>
    <name evidence="1" type="ORF">DFR45_10294</name>
</gene>
<dbReference type="AlphaFoldDB" id="A0A369ANR3"/>
<proteinExistence type="predicted"/>
<reference evidence="1 2" key="1">
    <citation type="submission" date="2018-07" db="EMBL/GenBank/DDBJ databases">
        <title>Genomic Encyclopedia of Type Strains, Phase IV (KMG-IV): sequencing the most valuable type-strain genomes for metagenomic binning, comparative biology and taxonomic classification.</title>
        <authorList>
            <person name="Goeker M."/>
        </authorList>
    </citation>
    <scope>NUCLEOTIDE SEQUENCE [LARGE SCALE GENOMIC DNA]</scope>
    <source>
        <strain evidence="1 2">DSM 100911</strain>
    </source>
</reference>
<keyword evidence="1" id="KW-0430">Lectin</keyword>
<dbReference type="EMBL" id="QPJU01000002">
    <property type="protein sequence ID" value="RCX10693.1"/>
    <property type="molecule type" value="Genomic_DNA"/>
</dbReference>
<evidence type="ECO:0000313" key="2">
    <source>
        <dbReference type="Proteomes" id="UP000252174"/>
    </source>
</evidence>
<protein>
    <submittedName>
        <fullName evidence="1">Concanavalin A-like lectin/glucanase superfamily protein</fullName>
    </submittedName>
</protein>
<dbReference type="Proteomes" id="UP000252174">
    <property type="component" value="Unassembled WGS sequence"/>
</dbReference>